<evidence type="ECO:0000259" key="2">
    <source>
        <dbReference type="Pfam" id="PF02518"/>
    </source>
</evidence>
<keyword evidence="5" id="KW-1185">Reference proteome</keyword>
<keyword evidence="1" id="KW-0472">Membrane</keyword>
<keyword evidence="1" id="KW-1133">Transmembrane helix</keyword>
<reference evidence="5" key="2">
    <citation type="submission" date="2019-02" db="EMBL/GenBank/DDBJ databases">
        <title>Granulicella sibirica sp. nov., a psychrotolerant acidobacterium isolated from an organic soil layer in forested tundra, West Siberia.</title>
        <authorList>
            <person name="Oshkin I.Y."/>
            <person name="Kulichevskaya I.S."/>
            <person name="Rijpstra W.I.C."/>
            <person name="Sinninghe Damste J.S."/>
            <person name="Rakitin A.L."/>
            <person name="Ravin N.V."/>
            <person name="Dedysh S.N."/>
        </authorList>
    </citation>
    <scope>NUCLEOTIDE SEQUENCE [LARGE SCALE GENOMIC DNA]</scope>
    <source>
        <strain evidence="5">AF10</strain>
    </source>
</reference>
<evidence type="ECO:0000313" key="5">
    <source>
        <dbReference type="Proteomes" id="UP000289437"/>
    </source>
</evidence>
<feature type="domain" description="Signal transduction histidine kinase internal region" evidence="3">
    <location>
        <begin position="169"/>
        <end position="249"/>
    </location>
</feature>
<feature type="transmembrane region" description="Helical" evidence="1">
    <location>
        <begin position="83"/>
        <end position="106"/>
    </location>
</feature>
<dbReference type="Proteomes" id="UP000289437">
    <property type="component" value="Unassembled WGS sequence"/>
</dbReference>
<dbReference type="InterPro" id="IPR003594">
    <property type="entry name" value="HATPase_dom"/>
</dbReference>
<dbReference type="SUPFAM" id="SSF55874">
    <property type="entry name" value="ATPase domain of HSP90 chaperone/DNA topoisomerase II/histidine kinase"/>
    <property type="match status" value="1"/>
</dbReference>
<feature type="transmembrane region" description="Helical" evidence="1">
    <location>
        <begin position="50"/>
        <end position="71"/>
    </location>
</feature>
<evidence type="ECO:0000256" key="1">
    <source>
        <dbReference type="SAM" id="Phobius"/>
    </source>
</evidence>
<dbReference type="PANTHER" id="PTHR34220:SF7">
    <property type="entry name" value="SENSOR HISTIDINE KINASE YPDA"/>
    <property type="match status" value="1"/>
</dbReference>
<keyword evidence="4" id="KW-0808">Transferase</keyword>
<dbReference type="InterPro" id="IPR036890">
    <property type="entry name" value="HATPase_C_sf"/>
</dbReference>
<dbReference type="PANTHER" id="PTHR34220">
    <property type="entry name" value="SENSOR HISTIDINE KINASE YPDA"/>
    <property type="match status" value="1"/>
</dbReference>
<comment type="caution">
    <text evidence="4">The sequence shown here is derived from an EMBL/GenBank/DDBJ whole genome shotgun (WGS) entry which is preliminary data.</text>
</comment>
<dbReference type="InterPro" id="IPR050640">
    <property type="entry name" value="Bact_2-comp_sensor_kinase"/>
</dbReference>
<dbReference type="Pfam" id="PF02518">
    <property type="entry name" value="HATPase_c"/>
    <property type="match status" value="1"/>
</dbReference>
<proteinExistence type="predicted"/>
<protein>
    <submittedName>
        <fullName evidence="4">Two-component sensor histidine kinase</fullName>
    </submittedName>
</protein>
<dbReference type="GO" id="GO:0016020">
    <property type="term" value="C:membrane"/>
    <property type="evidence" value="ECO:0007669"/>
    <property type="project" value="InterPro"/>
</dbReference>
<feature type="transmembrane region" description="Helical" evidence="1">
    <location>
        <begin position="126"/>
        <end position="146"/>
    </location>
</feature>
<keyword evidence="1" id="KW-0812">Transmembrane</keyword>
<dbReference type="Gene3D" id="3.30.565.10">
    <property type="entry name" value="Histidine kinase-like ATPase, C-terminal domain"/>
    <property type="match status" value="1"/>
</dbReference>
<sequence>MAIEEISAEEAATPLGRELNGYAVIVPLAAILALATAAECGSVTHPASVAYGAVLWGWWGTIACVLWKLAPRLPVVSRLSVKTILLHAVSGLILALVHLSLLWGIGFPLGWGQSNQKMMRGVLFNINRVGLELLIYGFIIGITGVVQHKLRAQHDAMRSLELQKQLSSAHLRALQMQLEPHFLFNTLNAITTLVELGRQSEAVEMLLHLNLILKSTLKRTTPEKVPLSQELEMIDNYLAIEQIRFADRLQVQIKVDPGALDGMVPCFLLQPIVENAIRHGIANCVSEGKVEASARREGGNLHLRVRDTGTEAGIPAQNGHGIGLKNTRERLVHFYRDEFAMKAQPLDEGGFEVAIIIPYEPQRR</sequence>
<feature type="domain" description="Histidine kinase/HSP90-like ATPase" evidence="2">
    <location>
        <begin position="268"/>
        <end position="359"/>
    </location>
</feature>
<reference evidence="4 5" key="1">
    <citation type="submission" date="2018-11" db="EMBL/GenBank/DDBJ databases">
        <authorList>
            <person name="Mardanov A.V."/>
            <person name="Ravin N.V."/>
            <person name="Dedysh S.N."/>
        </authorList>
    </citation>
    <scope>NUCLEOTIDE SEQUENCE [LARGE SCALE GENOMIC DNA]</scope>
    <source>
        <strain evidence="4 5">AF10</strain>
    </source>
</reference>
<dbReference type="Pfam" id="PF06580">
    <property type="entry name" value="His_kinase"/>
    <property type="match status" value="1"/>
</dbReference>
<dbReference type="EMBL" id="RDSM01000001">
    <property type="protein sequence ID" value="RXH57858.1"/>
    <property type="molecule type" value="Genomic_DNA"/>
</dbReference>
<gene>
    <name evidence="4" type="ORF">GRAN_1168</name>
</gene>
<name>A0A4Q0T6W7_9BACT</name>
<feature type="transmembrane region" description="Helical" evidence="1">
    <location>
        <begin position="21"/>
        <end position="38"/>
    </location>
</feature>
<accession>A0A4Q0T6W7</accession>
<evidence type="ECO:0000259" key="3">
    <source>
        <dbReference type="Pfam" id="PF06580"/>
    </source>
</evidence>
<dbReference type="GO" id="GO:0000155">
    <property type="term" value="F:phosphorelay sensor kinase activity"/>
    <property type="evidence" value="ECO:0007669"/>
    <property type="project" value="InterPro"/>
</dbReference>
<dbReference type="InterPro" id="IPR010559">
    <property type="entry name" value="Sig_transdc_His_kin_internal"/>
</dbReference>
<evidence type="ECO:0000313" key="4">
    <source>
        <dbReference type="EMBL" id="RXH57858.1"/>
    </source>
</evidence>
<organism evidence="4 5">
    <name type="scientific">Granulicella sibirica</name>
    <dbReference type="NCBI Taxonomy" id="2479048"/>
    <lineage>
        <taxon>Bacteria</taxon>
        <taxon>Pseudomonadati</taxon>
        <taxon>Acidobacteriota</taxon>
        <taxon>Terriglobia</taxon>
        <taxon>Terriglobales</taxon>
        <taxon>Acidobacteriaceae</taxon>
        <taxon>Granulicella</taxon>
    </lineage>
</organism>
<dbReference type="AlphaFoldDB" id="A0A4Q0T6W7"/>
<keyword evidence="4" id="KW-0418">Kinase</keyword>